<gene>
    <name evidence="3" type="ORF">NB22_07005</name>
</gene>
<name>A0A829LYH2_LIMFE</name>
<sequence>MQIKSLLDSSDCPNVDLVGGSTGASRPVSMIGLIEAPDIEEYLMPTQLLLTTGYHYYQDISKLDHLLTRMAEVGCAGLGIKAGRYFNSIPQDIIDRADALGLPLLITPADQNLSSVVKKMTEIVIGADALGLRRTIKENQELSALGMANANYVTVLDRITDFFGRDIVVLNSHLVVTQTNTHLRTQKESLSAAFQDSQTNYFNLNEPVGIHYQNSEVTIIPLMVMHSENKAFIAVFDLIRTTAFDELQLQQIQNVLSLMNSRTDVAKDSALRQRNDFFITLLAGDVAPQILEKFLGQWHLDANDNYYCGVCSVIPDKRGTLISSRVTEQIQRLTDWFIDEYHLKVTCFSHNQKVVFAISEKHTPNHFLEALQRFLMKQLSPKYVIKMGYSHSKLPMADLSSLFHEATEAYNLSLQEKTTIIEFRPKKVSELLGLVPSLEAKSFVQELLGPLLTLPNHDETKSLLKTLRAYFYYNRQPTSVAKALYIHRNTVTYRLQKIAELLEVDLQDPDVCDRLNLALHLQNLK</sequence>
<accession>A0A829LYH2</accession>
<evidence type="ECO:0008006" key="5">
    <source>
        <dbReference type="Google" id="ProtNLM"/>
    </source>
</evidence>
<evidence type="ECO:0000259" key="2">
    <source>
        <dbReference type="Pfam" id="PF13556"/>
    </source>
</evidence>
<dbReference type="Gene3D" id="1.10.10.2840">
    <property type="entry name" value="PucR C-terminal helix-turn-helix domain"/>
    <property type="match status" value="1"/>
</dbReference>
<feature type="domain" description="Purine catabolism PurC-like" evidence="1">
    <location>
        <begin position="7"/>
        <end position="122"/>
    </location>
</feature>
<dbReference type="EMBL" id="AYHA01000123">
    <property type="protein sequence ID" value="ESS01006.1"/>
    <property type="molecule type" value="Genomic_DNA"/>
</dbReference>
<organism evidence="3 4">
    <name type="scientific">Limosilactobacillus fermentum NB-22</name>
    <dbReference type="NCBI Taxonomy" id="1408443"/>
    <lineage>
        <taxon>Bacteria</taxon>
        <taxon>Bacillati</taxon>
        <taxon>Bacillota</taxon>
        <taxon>Bacilli</taxon>
        <taxon>Lactobacillales</taxon>
        <taxon>Lactobacillaceae</taxon>
        <taxon>Limosilactobacillus</taxon>
    </lineage>
</organism>
<reference evidence="4" key="1">
    <citation type="submission" date="2013-10" db="EMBL/GenBank/DDBJ databases">
        <title>Draft genome sequence of Lactobacillus fermentum NB-22.</title>
        <authorList>
            <person name="Chaplin A.V."/>
            <person name="Shkoporov A.N."/>
            <person name="Khokhlova E.V."/>
            <person name="Efimov B.A."/>
            <person name="Kafarskaia L.I."/>
        </authorList>
    </citation>
    <scope>NUCLEOTIDE SEQUENCE [LARGE SCALE GENOMIC DNA]</scope>
    <source>
        <strain evidence="4">NB-22</strain>
    </source>
</reference>
<feature type="domain" description="PucR C-terminal helix-turn-helix" evidence="2">
    <location>
        <begin position="463"/>
        <end position="520"/>
    </location>
</feature>
<dbReference type="PANTHER" id="PTHR33744:SF1">
    <property type="entry name" value="DNA-BINDING TRANSCRIPTIONAL ACTIVATOR ADER"/>
    <property type="match status" value="1"/>
</dbReference>
<dbReference type="GeneID" id="83715823"/>
<dbReference type="InterPro" id="IPR025736">
    <property type="entry name" value="PucR_C-HTH_dom"/>
</dbReference>
<dbReference type="Proteomes" id="UP000018412">
    <property type="component" value="Unassembled WGS sequence"/>
</dbReference>
<evidence type="ECO:0000313" key="4">
    <source>
        <dbReference type="Proteomes" id="UP000018412"/>
    </source>
</evidence>
<dbReference type="InterPro" id="IPR051448">
    <property type="entry name" value="CdaR-like_regulators"/>
</dbReference>
<dbReference type="InterPro" id="IPR012914">
    <property type="entry name" value="PucR_dom"/>
</dbReference>
<evidence type="ECO:0000313" key="3">
    <source>
        <dbReference type="EMBL" id="ESS01006.1"/>
    </source>
</evidence>
<comment type="caution">
    <text evidence="3">The sequence shown here is derived from an EMBL/GenBank/DDBJ whole genome shotgun (WGS) entry which is preliminary data.</text>
</comment>
<dbReference type="AlphaFoldDB" id="A0A829LYH2"/>
<proteinExistence type="predicted"/>
<evidence type="ECO:0000259" key="1">
    <source>
        <dbReference type="Pfam" id="PF07905"/>
    </source>
</evidence>
<dbReference type="Pfam" id="PF07905">
    <property type="entry name" value="PucR"/>
    <property type="match status" value="1"/>
</dbReference>
<dbReference type="PANTHER" id="PTHR33744">
    <property type="entry name" value="CARBOHYDRATE DIACID REGULATOR"/>
    <property type="match status" value="1"/>
</dbReference>
<reference evidence="3 4" key="2">
    <citation type="journal article" date="2015" name="Genome Announc.">
        <title>Draft Genome Sequence of Lactobacillus fermentum NB-22.</title>
        <authorList>
            <person name="Chaplin A.V."/>
            <person name="Shkoporov A.N."/>
            <person name="Efimov B.A."/>
            <person name="Pikina A.P."/>
            <person name="Borisova O.Y."/>
            <person name="Gladko I.A."/>
            <person name="Postnikova E.A."/>
            <person name="Lordkipanidze A.E."/>
            <person name="Kafarskaia L.I."/>
        </authorList>
    </citation>
    <scope>NUCLEOTIDE SEQUENCE [LARGE SCALE GENOMIC DNA]</scope>
    <source>
        <strain evidence="3 4">NB-22</strain>
    </source>
</reference>
<dbReference type="InterPro" id="IPR042070">
    <property type="entry name" value="PucR_C-HTH_sf"/>
</dbReference>
<dbReference type="Pfam" id="PF13556">
    <property type="entry name" value="HTH_30"/>
    <property type="match status" value="1"/>
</dbReference>
<protein>
    <recommendedName>
        <fullName evidence="5">PucR family transcriptional regulator</fullName>
    </recommendedName>
</protein>
<dbReference type="RefSeq" id="WP_023466188.1">
    <property type="nucleotide sequence ID" value="NZ_KI546255.1"/>
</dbReference>